<evidence type="ECO:0000256" key="1">
    <source>
        <dbReference type="SAM" id="MobiDB-lite"/>
    </source>
</evidence>
<feature type="region of interest" description="Disordered" evidence="1">
    <location>
        <begin position="467"/>
        <end position="534"/>
    </location>
</feature>
<feature type="compositionally biased region" description="Low complexity" evidence="1">
    <location>
        <begin position="480"/>
        <end position="512"/>
    </location>
</feature>
<dbReference type="Proteomes" id="UP001589536">
    <property type="component" value="Unassembled WGS sequence"/>
</dbReference>
<accession>A0ABV5URB1</accession>
<keyword evidence="4" id="KW-1185">Reference proteome</keyword>
<keyword evidence="2" id="KW-0472">Membrane</keyword>
<keyword evidence="2" id="KW-1133">Transmembrane helix</keyword>
<comment type="caution">
    <text evidence="3">The sequence shown here is derived from an EMBL/GenBank/DDBJ whole genome shotgun (WGS) entry which is preliminary data.</text>
</comment>
<sequence>MGLQRLTQKSSTAVLAGTGIVTAIAGLTTLAMVLIGLPPAAVPAPQSAAGPSVVTADWKQSPATGVLTDALNNPPAGWAKQGDLQQLVTAPLPYSCPQAGVAPSVSLARTFTSGSSRFQVITLAYTAGIGAEAVQKQAANAYVCAGPETGLSMWGVNGPGSDTKQATTTRGGVRAAVLSFRRGDVITYVTGSPNDPLQTLAQAFDGVLTGRLSTSCVNQQSTVADATRSPWTASGYKQYTEEAKVAIPDVQLPSAGLTTTATAAPATGPAPDPASTPSPAFVRVPIPAPGLVDHKAVPMDKPAFAVSPSMPAPVMEPAAPAAPAAKATTEAQVQVPANDLKGPGCGWAFTGMKPLAFDDAAATKTRNTLLTDTRTKLEAGAKAWQDSVVTYWTDYAKYQKDAATYNDYVARVDEVNKAWSAIATSWANYDQAVKDHDQKAAERADFIARQDAARKDYDAKNAQCLAAPSPAPVASPSPSPSATASPSASASATLTPSPSASAPPGCPAARPAILDQAPPEVPSAPVKPADPAGH</sequence>
<reference evidence="3 4" key="1">
    <citation type="submission" date="2024-09" db="EMBL/GenBank/DDBJ databases">
        <authorList>
            <person name="Sun Q."/>
            <person name="Mori K."/>
        </authorList>
    </citation>
    <scope>NUCLEOTIDE SEQUENCE [LARGE SCALE GENOMIC DNA]</scope>
    <source>
        <strain evidence="3 4">JCM 13519</strain>
    </source>
</reference>
<keyword evidence="2" id="KW-0812">Transmembrane</keyword>
<feature type="compositionally biased region" description="Pro residues" evidence="1">
    <location>
        <begin position="469"/>
        <end position="479"/>
    </location>
</feature>
<organism evidence="3 4">
    <name type="scientific">Arthrobacter methylotrophus</name>
    <dbReference type="NCBI Taxonomy" id="121291"/>
    <lineage>
        <taxon>Bacteria</taxon>
        <taxon>Bacillati</taxon>
        <taxon>Actinomycetota</taxon>
        <taxon>Actinomycetes</taxon>
        <taxon>Micrococcales</taxon>
        <taxon>Micrococcaceae</taxon>
        <taxon>Arthrobacter</taxon>
    </lineage>
</organism>
<evidence type="ECO:0000313" key="4">
    <source>
        <dbReference type="Proteomes" id="UP001589536"/>
    </source>
</evidence>
<protein>
    <submittedName>
        <fullName evidence="3">Uncharacterized protein</fullName>
    </submittedName>
</protein>
<proteinExistence type="predicted"/>
<feature type="transmembrane region" description="Helical" evidence="2">
    <location>
        <begin position="12"/>
        <end position="37"/>
    </location>
</feature>
<gene>
    <name evidence="3" type="ORF">ACFFPI_07930</name>
</gene>
<dbReference type="EMBL" id="JBHMBH010000019">
    <property type="protein sequence ID" value="MFB9714085.1"/>
    <property type="molecule type" value="Genomic_DNA"/>
</dbReference>
<name>A0ABV5URB1_9MICC</name>
<dbReference type="RefSeq" id="WP_345043214.1">
    <property type="nucleotide sequence ID" value="NZ_BAABED010000001.1"/>
</dbReference>
<evidence type="ECO:0000313" key="3">
    <source>
        <dbReference type="EMBL" id="MFB9714085.1"/>
    </source>
</evidence>
<evidence type="ECO:0000256" key="2">
    <source>
        <dbReference type="SAM" id="Phobius"/>
    </source>
</evidence>